<evidence type="ECO:0000256" key="1">
    <source>
        <dbReference type="SAM" id="MobiDB-lite"/>
    </source>
</evidence>
<proteinExistence type="predicted"/>
<sequence>MKRGPFCLSYGPGFRGVLALTNRTGSGDIDPALPYFRRRQRPLSDCRKAQQENDKQDDIYVI</sequence>
<evidence type="ECO:0000313" key="2">
    <source>
        <dbReference type="EMBL" id="EFA04858.1"/>
    </source>
</evidence>
<dbReference type="InParanoid" id="D2A406"/>
<organism evidence="2 3">
    <name type="scientific">Tribolium castaneum</name>
    <name type="common">Red flour beetle</name>
    <dbReference type="NCBI Taxonomy" id="7070"/>
    <lineage>
        <taxon>Eukaryota</taxon>
        <taxon>Metazoa</taxon>
        <taxon>Ecdysozoa</taxon>
        <taxon>Arthropoda</taxon>
        <taxon>Hexapoda</taxon>
        <taxon>Insecta</taxon>
        <taxon>Pterygota</taxon>
        <taxon>Neoptera</taxon>
        <taxon>Endopterygota</taxon>
        <taxon>Coleoptera</taxon>
        <taxon>Polyphaga</taxon>
        <taxon>Cucujiformia</taxon>
        <taxon>Tenebrionidae</taxon>
        <taxon>Tenebrionidae incertae sedis</taxon>
        <taxon>Tribolium</taxon>
    </lineage>
</organism>
<reference evidence="2 3" key="1">
    <citation type="journal article" date="2008" name="Nature">
        <title>The genome of the model beetle and pest Tribolium castaneum.</title>
        <authorList>
            <consortium name="Tribolium Genome Sequencing Consortium"/>
            <person name="Richards S."/>
            <person name="Gibbs R.A."/>
            <person name="Weinstock G.M."/>
            <person name="Brown S.J."/>
            <person name="Denell R."/>
            <person name="Beeman R.W."/>
            <person name="Gibbs R."/>
            <person name="Beeman R.W."/>
            <person name="Brown S.J."/>
            <person name="Bucher G."/>
            <person name="Friedrich M."/>
            <person name="Grimmelikhuijzen C.J."/>
            <person name="Klingler M."/>
            <person name="Lorenzen M."/>
            <person name="Richards S."/>
            <person name="Roth S."/>
            <person name="Schroder R."/>
            <person name="Tautz D."/>
            <person name="Zdobnov E.M."/>
            <person name="Muzny D."/>
            <person name="Gibbs R.A."/>
            <person name="Weinstock G.M."/>
            <person name="Attaway T."/>
            <person name="Bell S."/>
            <person name="Buhay C.J."/>
            <person name="Chandrabose M.N."/>
            <person name="Chavez D."/>
            <person name="Clerk-Blankenburg K.P."/>
            <person name="Cree A."/>
            <person name="Dao M."/>
            <person name="Davis C."/>
            <person name="Chacko J."/>
            <person name="Dinh H."/>
            <person name="Dugan-Rocha S."/>
            <person name="Fowler G."/>
            <person name="Garner T.T."/>
            <person name="Garnes J."/>
            <person name="Gnirke A."/>
            <person name="Hawes A."/>
            <person name="Hernandez J."/>
            <person name="Hines S."/>
            <person name="Holder M."/>
            <person name="Hume J."/>
            <person name="Jhangiani S.N."/>
            <person name="Joshi V."/>
            <person name="Khan Z.M."/>
            <person name="Jackson L."/>
            <person name="Kovar C."/>
            <person name="Kowis A."/>
            <person name="Lee S."/>
            <person name="Lewis L.R."/>
            <person name="Margolis J."/>
            <person name="Morgan M."/>
            <person name="Nazareth L.V."/>
            <person name="Nguyen N."/>
            <person name="Okwuonu G."/>
            <person name="Parker D."/>
            <person name="Richards S."/>
            <person name="Ruiz S.J."/>
            <person name="Santibanez J."/>
            <person name="Savard J."/>
            <person name="Scherer S.E."/>
            <person name="Schneider B."/>
            <person name="Sodergren E."/>
            <person name="Tautz D."/>
            <person name="Vattahil S."/>
            <person name="Villasana D."/>
            <person name="White C.S."/>
            <person name="Wright R."/>
            <person name="Park Y."/>
            <person name="Beeman R.W."/>
            <person name="Lord J."/>
            <person name="Oppert B."/>
            <person name="Lorenzen M."/>
            <person name="Brown S."/>
            <person name="Wang L."/>
            <person name="Savard J."/>
            <person name="Tautz D."/>
            <person name="Richards S."/>
            <person name="Weinstock G."/>
            <person name="Gibbs R.A."/>
            <person name="Liu Y."/>
            <person name="Worley K."/>
            <person name="Weinstock G."/>
            <person name="Elsik C.G."/>
            <person name="Reese J.T."/>
            <person name="Elhaik E."/>
            <person name="Landan G."/>
            <person name="Graur D."/>
            <person name="Arensburger P."/>
            <person name="Atkinson P."/>
            <person name="Beeman R.W."/>
            <person name="Beidler J."/>
            <person name="Brown S.J."/>
            <person name="Demuth J.P."/>
            <person name="Drury D.W."/>
            <person name="Du Y.Z."/>
            <person name="Fujiwara H."/>
            <person name="Lorenzen M."/>
            <person name="Maselli V."/>
            <person name="Osanai M."/>
            <person name="Park Y."/>
            <person name="Robertson H.M."/>
            <person name="Tu Z."/>
            <person name="Wang J.J."/>
            <person name="Wang S."/>
            <person name="Richards S."/>
            <person name="Song H."/>
            <person name="Zhang L."/>
            <person name="Sodergren E."/>
            <person name="Werner D."/>
            <person name="Stanke M."/>
            <person name="Morgenstern B."/>
            <person name="Solovyev V."/>
            <person name="Kosarev P."/>
            <person name="Brown G."/>
            <person name="Chen H.C."/>
            <person name="Ermolaeva O."/>
            <person name="Hlavina W."/>
            <person name="Kapustin Y."/>
            <person name="Kiryutin B."/>
            <person name="Kitts P."/>
            <person name="Maglott D."/>
            <person name="Pruitt K."/>
            <person name="Sapojnikov V."/>
            <person name="Souvorov A."/>
            <person name="Mackey A.J."/>
            <person name="Waterhouse R.M."/>
            <person name="Wyder S."/>
            <person name="Zdobnov E.M."/>
            <person name="Zdobnov E.M."/>
            <person name="Wyder S."/>
            <person name="Kriventseva E.V."/>
            <person name="Kadowaki T."/>
            <person name="Bork P."/>
            <person name="Aranda M."/>
            <person name="Bao R."/>
            <person name="Beermann A."/>
            <person name="Berns N."/>
            <person name="Bolognesi R."/>
            <person name="Bonneton F."/>
            <person name="Bopp D."/>
            <person name="Brown S.J."/>
            <person name="Bucher G."/>
            <person name="Butts T."/>
            <person name="Chaumot A."/>
            <person name="Denell R.E."/>
            <person name="Ferrier D.E."/>
            <person name="Friedrich M."/>
            <person name="Gordon C.M."/>
            <person name="Jindra M."/>
            <person name="Klingler M."/>
            <person name="Lan Q."/>
            <person name="Lattorff H.M."/>
            <person name="Laudet V."/>
            <person name="von Levetsow C."/>
            <person name="Liu Z."/>
            <person name="Lutz R."/>
            <person name="Lynch J.A."/>
            <person name="da Fonseca R.N."/>
            <person name="Posnien N."/>
            <person name="Reuter R."/>
            <person name="Roth S."/>
            <person name="Savard J."/>
            <person name="Schinko J.B."/>
            <person name="Schmitt C."/>
            <person name="Schoppmeier M."/>
            <person name="Schroder R."/>
            <person name="Shippy T.D."/>
            <person name="Simonnet F."/>
            <person name="Marques-Souza H."/>
            <person name="Tautz D."/>
            <person name="Tomoyasu Y."/>
            <person name="Trauner J."/>
            <person name="Van der Zee M."/>
            <person name="Vervoort M."/>
            <person name="Wittkopp N."/>
            <person name="Wimmer E.A."/>
            <person name="Yang X."/>
            <person name="Jones A.K."/>
            <person name="Sattelle D.B."/>
            <person name="Ebert P.R."/>
            <person name="Nelson D."/>
            <person name="Scott J.G."/>
            <person name="Beeman R.W."/>
            <person name="Muthukrishnan S."/>
            <person name="Kramer K.J."/>
            <person name="Arakane Y."/>
            <person name="Beeman R.W."/>
            <person name="Zhu Q."/>
            <person name="Hogenkamp D."/>
            <person name="Dixit R."/>
            <person name="Oppert B."/>
            <person name="Jiang H."/>
            <person name="Zou Z."/>
            <person name="Marshall J."/>
            <person name="Elpidina E."/>
            <person name="Vinokurov K."/>
            <person name="Oppert C."/>
            <person name="Zou Z."/>
            <person name="Evans J."/>
            <person name="Lu Z."/>
            <person name="Zhao P."/>
            <person name="Sumathipala N."/>
            <person name="Altincicek B."/>
            <person name="Vilcinskas A."/>
            <person name="Williams M."/>
            <person name="Hultmark D."/>
            <person name="Hetru C."/>
            <person name="Jiang H."/>
            <person name="Grimmelikhuijzen C.J."/>
            <person name="Hauser F."/>
            <person name="Cazzamali G."/>
            <person name="Williamson M."/>
            <person name="Park Y."/>
            <person name="Li B."/>
            <person name="Tanaka Y."/>
            <person name="Predel R."/>
            <person name="Neupert S."/>
            <person name="Schachtner J."/>
            <person name="Verleyen P."/>
            <person name="Raible F."/>
            <person name="Bork P."/>
            <person name="Friedrich M."/>
            <person name="Walden K.K."/>
            <person name="Robertson H.M."/>
            <person name="Angeli S."/>
            <person name="Foret S."/>
            <person name="Bucher G."/>
            <person name="Schuetz S."/>
            <person name="Maleszka R."/>
            <person name="Wimmer E.A."/>
            <person name="Beeman R.W."/>
            <person name="Lorenzen M."/>
            <person name="Tomoyasu Y."/>
            <person name="Miller S.C."/>
            <person name="Grossmann D."/>
            <person name="Bucher G."/>
        </authorList>
    </citation>
    <scope>NUCLEOTIDE SEQUENCE [LARGE SCALE GENOMIC DNA]</scope>
    <source>
        <strain evidence="2 3">Georgia GA2</strain>
    </source>
</reference>
<dbReference type="Proteomes" id="UP000007266">
    <property type="component" value="Linkage group 6"/>
</dbReference>
<protein>
    <submittedName>
        <fullName evidence="2">Uncharacterized protein</fullName>
    </submittedName>
</protein>
<dbReference type="EMBL" id="KQ971348">
    <property type="protein sequence ID" value="EFA04858.1"/>
    <property type="molecule type" value="Genomic_DNA"/>
</dbReference>
<accession>D2A406</accession>
<dbReference type="HOGENOM" id="CLU_2906986_0_0_1"/>
<keyword evidence="3" id="KW-1185">Reference proteome</keyword>
<reference evidence="2 3" key="2">
    <citation type="journal article" date="2010" name="Nucleic Acids Res.">
        <title>BeetleBase in 2010: revisions to provide comprehensive genomic information for Tribolium castaneum.</title>
        <authorList>
            <person name="Kim H.S."/>
            <person name="Murphy T."/>
            <person name="Xia J."/>
            <person name="Caragea D."/>
            <person name="Park Y."/>
            <person name="Beeman R.W."/>
            <person name="Lorenzen M.D."/>
            <person name="Butcher S."/>
            <person name="Manak J.R."/>
            <person name="Brown S.J."/>
        </authorList>
    </citation>
    <scope>GENOME REANNOTATION</scope>
    <source>
        <strain evidence="2 3">Georgia GA2</strain>
    </source>
</reference>
<name>D2A406_TRICA</name>
<gene>
    <name evidence="2" type="primary">GLEAN_14912</name>
    <name evidence="2" type="ORF">TcasGA2_TC014912</name>
</gene>
<dbReference type="AlphaFoldDB" id="D2A406"/>
<feature type="region of interest" description="Disordered" evidence="1">
    <location>
        <begin position="41"/>
        <end position="62"/>
    </location>
</feature>
<feature type="compositionally biased region" description="Basic and acidic residues" evidence="1">
    <location>
        <begin position="42"/>
        <end position="62"/>
    </location>
</feature>
<evidence type="ECO:0000313" key="3">
    <source>
        <dbReference type="Proteomes" id="UP000007266"/>
    </source>
</evidence>